<organism evidence="3 4">
    <name type="scientific">Heracleum sosnowskyi</name>
    <dbReference type="NCBI Taxonomy" id="360622"/>
    <lineage>
        <taxon>Eukaryota</taxon>
        <taxon>Viridiplantae</taxon>
        <taxon>Streptophyta</taxon>
        <taxon>Embryophyta</taxon>
        <taxon>Tracheophyta</taxon>
        <taxon>Spermatophyta</taxon>
        <taxon>Magnoliopsida</taxon>
        <taxon>eudicotyledons</taxon>
        <taxon>Gunneridae</taxon>
        <taxon>Pentapetalae</taxon>
        <taxon>asterids</taxon>
        <taxon>campanulids</taxon>
        <taxon>Apiales</taxon>
        <taxon>Apiaceae</taxon>
        <taxon>Apioideae</taxon>
        <taxon>apioid superclade</taxon>
        <taxon>Tordylieae</taxon>
        <taxon>Tordyliinae</taxon>
        <taxon>Heracleum</taxon>
    </lineage>
</organism>
<feature type="chain" id="PRO_5042142471" description="RRM domain-containing protein" evidence="2">
    <location>
        <begin position="20"/>
        <end position="144"/>
    </location>
</feature>
<dbReference type="EMBL" id="JAUIZM010000007">
    <property type="protein sequence ID" value="KAK1377258.1"/>
    <property type="molecule type" value="Genomic_DNA"/>
</dbReference>
<keyword evidence="1" id="KW-0694">RNA-binding</keyword>
<evidence type="ECO:0000313" key="3">
    <source>
        <dbReference type="EMBL" id="KAK1377258.1"/>
    </source>
</evidence>
<dbReference type="InterPro" id="IPR050502">
    <property type="entry name" value="Euk_RNA-bind_prot"/>
</dbReference>
<proteinExistence type="predicted"/>
<dbReference type="GO" id="GO:1901259">
    <property type="term" value="P:chloroplast rRNA processing"/>
    <property type="evidence" value="ECO:0007669"/>
    <property type="project" value="TreeGrafter"/>
</dbReference>
<reference evidence="3" key="1">
    <citation type="submission" date="2023-02" db="EMBL/GenBank/DDBJ databases">
        <title>Genome of toxic invasive species Heracleum sosnowskyi carries increased number of genes despite the absence of recent whole-genome duplications.</title>
        <authorList>
            <person name="Schelkunov M."/>
            <person name="Shtratnikova V."/>
            <person name="Makarenko M."/>
            <person name="Klepikova A."/>
            <person name="Omelchenko D."/>
            <person name="Novikova G."/>
            <person name="Obukhova E."/>
            <person name="Bogdanov V."/>
            <person name="Penin A."/>
            <person name="Logacheva M."/>
        </authorList>
    </citation>
    <scope>NUCLEOTIDE SEQUENCE</scope>
    <source>
        <strain evidence="3">Hsosn_3</strain>
        <tissue evidence="3">Leaf</tissue>
    </source>
</reference>
<evidence type="ECO:0000256" key="1">
    <source>
        <dbReference type="ARBA" id="ARBA00022884"/>
    </source>
</evidence>
<dbReference type="Proteomes" id="UP001237642">
    <property type="component" value="Unassembled WGS sequence"/>
</dbReference>
<evidence type="ECO:0008006" key="5">
    <source>
        <dbReference type="Google" id="ProtNLM"/>
    </source>
</evidence>
<reference evidence="3" key="2">
    <citation type="submission" date="2023-05" db="EMBL/GenBank/DDBJ databases">
        <authorList>
            <person name="Schelkunov M.I."/>
        </authorList>
    </citation>
    <scope>NUCLEOTIDE SEQUENCE</scope>
    <source>
        <strain evidence="3">Hsosn_3</strain>
        <tissue evidence="3">Leaf</tissue>
    </source>
</reference>
<dbReference type="GO" id="GO:0009535">
    <property type="term" value="C:chloroplast thylakoid membrane"/>
    <property type="evidence" value="ECO:0007669"/>
    <property type="project" value="TreeGrafter"/>
</dbReference>
<dbReference type="InterPro" id="IPR035979">
    <property type="entry name" value="RBD_domain_sf"/>
</dbReference>
<dbReference type="InterPro" id="IPR012677">
    <property type="entry name" value="Nucleotide-bd_a/b_plait_sf"/>
</dbReference>
<dbReference type="PANTHER" id="PTHR48025">
    <property type="entry name" value="OS02G0815200 PROTEIN"/>
    <property type="match status" value="1"/>
</dbReference>
<dbReference type="SUPFAM" id="SSF54928">
    <property type="entry name" value="RNA-binding domain, RBD"/>
    <property type="match status" value="1"/>
</dbReference>
<evidence type="ECO:0000256" key="2">
    <source>
        <dbReference type="SAM" id="SignalP"/>
    </source>
</evidence>
<name>A0AAD8I239_9APIA</name>
<dbReference type="AlphaFoldDB" id="A0AAD8I239"/>
<dbReference type="Gene3D" id="3.30.70.330">
    <property type="match status" value="1"/>
</dbReference>
<keyword evidence="2" id="KW-0732">Signal</keyword>
<feature type="signal peptide" evidence="2">
    <location>
        <begin position="1"/>
        <end position="19"/>
    </location>
</feature>
<protein>
    <recommendedName>
        <fullName evidence="5">RRM domain-containing protein</fullName>
    </recommendedName>
</protein>
<accession>A0AAD8I239</accession>
<dbReference type="PANTHER" id="PTHR48025:SF3">
    <property type="entry name" value="31 KDA RIBONUCLEOPROTEIN, CHLOROPLASTIC-RELATED"/>
    <property type="match status" value="1"/>
</dbReference>
<dbReference type="GO" id="GO:0003729">
    <property type="term" value="F:mRNA binding"/>
    <property type="evidence" value="ECO:0007669"/>
    <property type="project" value="TreeGrafter"/>
</dbReference>
<gene>
    <name evidence="3" type="ORF">POM88_033451</name>
</gene>
<sequence length="144" mass="15969">MATLILNSFCFRNLFLIKALVQENLEEEDEIVEDTEEEWVPSEDCKVYVGNLPYDVDSAQLAGMFVEAGVVEQAELEAVNRVELKVSSILTRNAVFVLQGARALVAQSADSESTSPASSTEYEQMKLYSTSHLLQLLKSCIDEA</sequence>
<evidence type="ECO:0000313" key="4">
    <source>
        <dbReference type="Proteomes" id="UP001237642"/>
    </source>
</evidence>
<comment type="caution">
    <text evidence="3">The sequence shown here is derived from an EMBL/GenBank/DDBJ whole genome shotgun (WGS) entry which is preliminary data.</text>
</comment>
<keyword evidence="4" id="KW-1185">Reference proteome</keyword>